<keyword evidence="3" id="KW-0378">Hydrolase</keyword>
<dbReference type="AlphaFoldDB" id="A0A926DSY8"/>
<proteinExistence type="predicted"/>
<evidence type="ECO:0000313" key="4">
    <source>
        <dbReference type="Proteomes" id="UP000657006"/>
    </source>
</evidence>
<dbReference type="GO" id="GO:0016798">
    <property type="term" value="F:hydrolase activity, acting on glycosyl bonds"/>
    <property type="evidence" value="ECO:0007669"/>
    <property type="project" value="UniProtKB-KW"/>
</dbReference>
<feature type="transmembrane region" description="Helical" evidence="1">
    <location>
        <begin position="6"/>
        <end position="25"/>
    </location>
</feature>
<dbReference type="InterPro" id="IPR014565">
    <property type="entry name" value="EpsL_firmicutes"/>
</dbReference>
<keyword evidence="4" id="KW-1185">Reference proteome</keyword>
<organism evidence="3 4">
    <name type="scientific">Bianquea renquensis</name>
    <dbReference type="NCBI Taxonomy" id="2763661"/>
    <lineage>
        <taxon>Bacteria</taxon>
        <taxon>Bacillati</taxon>
        <taxon>Bacillota</taxon>
        <taxon>Clostridia</taxon>
        <taxon>Eubacteriales</taxon>
        <taxon>Bianqueaceae</taxon>
        <taxon>Bianquea</taxon>
    </lineage>
</organism>
<comment type="caution">
    <text evidence="3">The sequence shown here is derived from an EMBL/GenBank/DDBJ whole genome shotgun (WGS) entry which is preliminary data.</text>
</comment>
<dbReference type="PANTHER" id="PTHR40446:SF2">
    <property type="entry name" value="N-ACETYLGLUCOSAMINE-1-PHOSPHODIESTER ALPHA-N-ACETYLGLUCOSAMINIDASE"/>
    <property type="match status" value="1"/>
</dbReference>
<feature type="domain" description="Phosphodiester glycosidase" evidence="2">
    <location>
        <begin position="141"/>
        <end position="319"/>
    </location>
</feature>
<dbReference type="InterPro" id="IPR018711">
    <property type="entry name" value="NAGPA"/>
</dbReference>
<evidence type="ECO:0000259" key="2">
    <source>
        <dbReference type="Pfam" id="PF09992"/>
    </source>
</evidence>
<protein>
    <submittedName>
        <fullName evidence="3">Phosphodiester glycosidase family protein</fullName>
    </submittedName>
</protein>
<reference evidence="3" key="1">
    <citation type="submission" date="2020-08" db="EMBL/GenBank/DDBJ databases">
        <title>Genome public.</title>
        <authorList>
            <person name="Liu C."/>
            <person name="Sun Q."/>
        </authorList>
    </citation>
    <scope>NUCLEOTIDE SEQUENCE</scope>
    <source>
        <strain evidence="3">NSJ-32</strain>
    </source>
</reference>
<keyword evidence="1" id="KW-1133">Transmembrane helix</keyword>
<keyword evidence="1" id="KW-0472">Membrane</keyword>
<dbReference type="EMBL" id="JACRSQ010000009">
    <property type="protein sequence ID" value="MBC8543403.1"/>
    <property type="molecule type" value="Genomic_DNA"/>
</dbReference>
<gene>
    <name evidence="3" type="ORF">H8730_07585</name>
</gene>
<dbReference type="Pfam" id="PF09992">
    <property type="entry name" value="NAGPA"/>
    <property type="match status" value="1"/>
</dbReference>
<dbReference type="RefSeq" id="WP_177720033.1">
    <property type="nucleotide sequence ID" value="NZ_JACRSQ010000009.1"/>
</dbReference>
<dbReference type="Proteomes" id="UP000657006">
    <property type="component" value="Unassembled WGS sequence"/>
</dbReference>
<name>A0A926DSY8_9FIRM</name>
<evidence type="ECO:0000313" key="3">
    <source>
        <dbReference type="EMBL" id="MBC8543403.1"/>
    </source>
</evidence>
<dbReference type="PIRSF" id="PIRSF031512">
    <property type="entry name" value="EpsL"/>
    <property type="match status" value="1"/>
</dbReference>
<evidence type="ECO:0000256" key="1">
    <source>
        <dbReference type="SAM" id="Phobius"/>
    </source>
</evidence>
<dbReference type="PANTHER" id="PTHR40446">
    <property type="entry name" value="N-ACETYLGLUCOSAMINE-1-PHOSPHODIESTER ALPHA-N-ACETYLGLUCOSAMINIDASE"/>
    <property type="match status" value="1"/>
</dbReference>
<sequence length="321" mass="34454">MGFKKYLWGICYGILLTAFTGYILLDTFVLKQVYTVIPSEQDQASHGDTEADLSNLSGLTESNLDSAGNDAESSSKEVTITDRSYEDETISIAITECRVYDSAVYVADIQLSSVEYLKTAFAEDSYGKNVTEKTSSIAERNGAILAINGDYYGAQETGYVLRDGVLYRSSASKNQEDLVINADGSFSIITEGEISAEELLADGAQQILSFGPALIVDGTIAVSEGEEVGKAKSSNPRTAIGVIDPLHYVFVVSDGRTEESEGLSLYELADFMQSLGVTTGYNLDGGGSSTMVFNGEVINNPTSSGRSIKERSVSDIVYIGY</sequence>
<accession>A0A926DSY8</accession>
<keyword evidence="3" id="KW-0326">Glycosidase</keyword>
<keyword evidence="1" id="KW-0812">Transmembrane</keyword>